<dbReference type="GO" id="GO:0070530">
    <property type="term" value="F:K63-linked polyubiquitin modification-dependent protein binding"/>
    <property type="evidence" value="ECO:0007669"/>
    <property type="project" value="TreeGrafter"/>
</dbReference>
<dbReference type="PANTHER" id="PTHR15090:SF0">
    <property type="entry name" value="SEQUESTOSOME-1"/>
    <property type="match status" value="1"/>
</dbReference>
<dbReference type="SMART" id="SM00291">
    <property type="entry name" value="ZnF_ZZ"/>
    <property type="match status" value="1"/>
</dbReference>
<dbReference type="GO" id="GO:0008270">
    <property type="term" value="F:zinc ion binding"/>
    <property type="evidence" value="ECO:0007669"/>
    <property type="project" value="UniProtKB-KW"/>
</dbReference>
<sequence length="325" mass="35749">MTTGERTSPILQHSKSRAYWRSSACVRAVKRKYLNYIANNADPYGTDRELGAEEGSGRGSPSGLCGGNREVGLEGSYGRGKRSQRAVEHNGKCSNCKQRVLSVHYQCTECPDYDLCASCEALPVPVHSPAHPMVKIKSPNSAAYALTLRARVPRPIINSAADISSSSDSLSQPMQVLMARLGVPVPNINSAAVMHSSSDLLSQPMQASRRLLRLLEDDTIIPSQPMQAESSRMGQEQSLPRAQMNAQPPMPPPHEMGLWEMKLEPRSPYTYTVCGRARAKRESGFALLLNVDIQLSQLSATRIRKPTILWGIYLIEIMCFPRGKA</sequence>
<evidence type="ECO:0000256" key="3">
    <source>
        <dbReference type="ARBA" id="ARBA00022833"/>
    </source>
</evidence>
<dbReference type="CDD" id="cd02340">
    <property type="entry name" value="ZZ_NBR1_like"/>
    <property type="match status" value="1"/>
</dbReference>
<evidence type="ECO:0000256" key="2">
    <source>
        <dbReference type="ARBA" id="ARBA00022771"/>
    </source>
</evidence>
<dbReference type="AlphaFoldDB" id="A0A166IRB1"/>
<dbReference type="SUPFAM" id="SSF57850">
    <property type="entry name" value="RING/U-box"/>
    <property type="match status" value="1"/>
</dbReference>
<keyword evidence="2 4" id="KW-0863">Zinc-finger</keyword>
<dbReference type="InterPro" id="IPR043145">
    <property type="entry name" value="Znf_ZZ_sf"/>
</dbReference>
<dbReference type="GO" id="GO:0016235">
    <property type="term" value="C:aggresome"/>
    <property type="evidence" value="ECO:0007669"/>
    <property type="project" value="TreeGrafter"/>
</dbReference>
<dbReference type="PANTHER" id="PTHR15090">
    <property type="entry name" value="SEQUESTOSOME 1-RELATED"/>
    <property type="match status" value="1"/>
</dbReference>
<name>A0A166IRB1_9AGAM</name>
<dbReference type="OrthoDB" id="661148at2759"/>
<dbReference type="Gene3D" id="3.30.60.90">
    <property type="match status" value="1"/>
</dbReference>
<dbReference type="GO" id="GO:0007032">
    <property type="term" value="P:endosome organization"/>
    <property type="evidence" value="ECO:0007669"/>
    <property type="project" value="TreeGrafter"/>
</dbReference>
<dbReference type="InterPro" id="IPR000433">
    <property type="entry name" value="Znf_ZZ"/>
</dbReference>
<accession>A0A166IRB1</accession>
<keyword evidence="3" id="KW-0862">Zinc</keyword>
<evidence type="ECO:0000256" key="4">
    <source>
        <dbReference type="PROSITE-ProRule" id="PRU00228"/>
    </source>
</evidence>
<dbReference type="Pfam" id="PF00569">
    <property type="entry name" value="ZZ"/>
    <property type="match status" value="1"/>
</dbReference>
<keyword evidence="1" id="KW-0479">Metal-binding</keyword>
<dbReference type="GO" id="GO:0044753">
    <property type="term" value="C:amphisome"/>
    <property type="evidence" value="ECO:0007669"/>
    <property type="project" value="TreeGrafter"/>
</dbReference>
<evidence type="ECO:0000313" key="7">
    <source>
        <dbReference type="EMBL" id="KZP20093.1"/>
    </source>
</evidence>
<evidence type="ECO:0000256" key="1">
    <source>
        <dbReference type="ARBA" id="ARBA00022723"/>
    </source>
</evidence>
<dbReference type="Proteomes" id="UP000076532">
    <property type="component" value="Unassembled WGS sequence"/>
</dbReference>
<evidence type="ECO:0000313" key="8">
    <source>
        <dbReference type="Proteomes" id="UP000076532"/>
    </source>
</evidence>
<dbReference type="GO" id="GO:0005080">
    <property type="term" value="F:protein kinase C binding"/>
    <property type="evidence" value="ECO:0007669"/>
    <property type="project" value="TreeGrafter"/>
</dbReference>
<dbReference type="InterPro" id="IPR052260">
    <property type="entry name" value="Autophagy_Rcpt_SigReg"/>
</dbReference>
<dbReference type="PROSITE" id="PS01357">
    <property type="entry name" value="ZF_ZZ_1"/>
    <property type="match status" value="1"/>
</dbReference>
<dbReference type="STRING" id="436010.A0A166IRB1"/>
<evidence type="ECO:0000259" key="6">
    <source>
        <dbReference type="PROSITE" id="PS50135"/>
    </source>
</evidence>
<dbReference type="GO" id="GO:0000423">
    <property type="term" value="P:mitophagy"/>
    <property type="evidence" value="ECO:0007669"/>
    <property type="project" value="TreeGrafter"/>
</dbReference>
<feature type="compositionally biased region" description="Polar residues" evidence="5">
    <location>
        <begin position="224"/>
        <end position="238"/>
    </location>
</feature>
<dbReference type="EMBL" id="KV417558">
    <property type="protein sequence ID" value="KZP20093.1"/>
    <property type="molecule type" value="Genomic_DNA"/>
</dbReference>
<evidence type="ECO:0000256" key="5">
    <source>
        <dbReference type="SAM" id="MobiDB-lite"/>
    </source>
</evidence>
<proteinExistence type="predicted"/>
<feature type="domain" description="ZZ-type" evidence="6">
    <location>
        <begin position="88"/>
        <end position="141"/>
    </location>
</feature>
<organism evidence="7 8">
    <name type="scientific">Athelia psychrophila</name>
    <dbReference type="NCBI Taxonomy" id="1759441"/>
    <lineage>
        <taxon>Eukaryota</taxon>
        <taxon>Fungi</taxon>
        <taxon>Dikarya</taxon>
        <taxon>Basidiomycota</taxon>
        <taxon>Agaricomycotina</taxon>
        <taxon>Agaricomycetes</taxon>
        <taxon>Agaricomycetidae</taxon>
        <taxon>Atheliales</taxon>
        <taxon>Atheliaceae</taxon>
        <taxon>Athelia</taxon>
    </lineage>
</organism>
<feature type="region of interest" description="Disordered" evidence="5">
    <location>
        <begin position="224"/>
        <end position="248"/>
    </location>
</feature>
<gene>
    <name evidence="7" type="ORF">FIBSPDRAFT_1023333</name>
</gene>
<dbReference type="PROSITE" id="PS50135">
    <property type="entry name" value="ZF_ZZ_2"/>
    <property type="match status" value="1"/>
</dbReference>
<keyword evidence="8" id="KW-1185">Reference proteome</keyword>
<reference evidence="7 8" key="1">
    <citation type="journal article" date="2016" name="Mol. Biol. Evol.">
        <title>Comparative Genomics of Early-Diverging Mushroom-Forming Fungi Provides Insights into the Origins of Lignocellulose Decay Capabilities.</title>
        <authorList>
            <person name="Nagy L.G."/>
            <person name="Riley R."/>
            <person name="Tritt A."/>
            <person name="Adam C."/>
            <person name="Daum C."/>
            <person name="Floudas D."/>
            <person name="Sun H."/>
            <person name="Yadav J.S."/>
            <person name="Pangilinan J."/>
            <person name="Larsson K.H."/>
            <person name="Matsuura K."/>
            <person name="Barry K."/>
            <person name="Labutti K."/>
            <person name="Kuo R."/>
            <person name="Ohm R.A."/>
            <person name="Bhattacharya S.S."/>
            <person name="Shirouzu T."/>
            <person name="Yoshinaga Y."/>
            <person name="Martin F.M."/>
            <person name="Grigoriev I.V."/>
            <person name="Hibbett D.S."/>
        </authorList>
    </citation>
    <scope>NUCLEOTIDE SEQUENCE [LARGE SCALE GENOMIC DNA]</scope>
    <source>
        <strain evidence="7 8">CBS 109695</strain>
    </source>
</reference>
<dbReference type="GO" id="GO:0035973">
    <property type="term" value="P:aggrephagy"/>
    <property type="evidence" value="ECO:0007669"/>
    <property type="project" value="TreeGrafter"/>
</dbReference>
<protein>
    <recommendedName>
        <fullName evidence="6">ZZ-type domain-containing protein</fullName>
    </recommendedName>
</protein>